<organism evidence="1">
    <name type="scientific">Desulfobacca acetoxidans</name>
    <dbReference type="NCBI Taxonomy" id="60893"/>
    <lineage>
        <taxon>Bacteria</taxon>
        <taxon>Pseudomonadati</taxon>
        <taxon>Thermodesulfobacteriota</taxon>
        <taxon>Desulfobaccia</taxon>
        <taxon>Desulfobaccales</taxon>
        <taxon>Desulfobaccaceae</taxon>
        <taxon>Desulfobacca</taxon>
    </lineage>
</organism>
<proteinExistence type="predicted"/>
<gene>
    <name evidence="1" type="ORF">ENW48_08945</name>
</gene>
<protein>
    <submittedName>
        <fullName evidence="1">Uncharacterized protein</fullName>
    </submittedName>
</protein>
<sequence length="315" mass="37344">MAFVRHRTRKRLLQTLAQEEVSPEDVDIPLNDLRPEDRQALEIIRRYRRRILIRLWPDTQLSLGLLSEISQALVKEIAEVYYPEEERPELKASLSDLVALYKRVGARLAAWLDTLPLRPLKDMELQTVLQCHELYQKVKQHPGYLFLKRYHLDKAARWAWAAKNFLNPWYWGRQAAYTGSKELLQRLFLAKVTALVGEEAIQLYGRRRHNSGLFQRYRLALQEMINLAWDDGASPSTWNHMLLFILRAKGLEDQEKLELLHRLAHPRRQKTLRPGTLEKAEREAVRRWLKQWVKSCWTGPSQERRLAQVNSRWED</sequence>
<name>A0A7C5AN38_9BACT</name>
<dbReference type="EMBL" id="DTKJ01000059">
    <property type="protein sequence ID" value="HGZ12333.1"/>
    <property type="molecule type" value="Genomic_DNA"/>
</dbReference>
<comment type="caution">
    <text evidence="1">The sequence shown here is derived from an EMBL/GenBank/DDBJ whole genome shotgun (WGS) entry which is preliminary data.</text>
</comment>
<accession>A0A7C5AN38</accession>
<evidence type="ECO:0000313" key="1">
    <source>
        <dbReference type="EMBL" id="HGZ12333.1"/>
    </source>
</evidence>
<dbReference type="AlphaFoldDB" id="A0A7C5AN38"/>
<reference evidence="1" key="1">
    <citation type="journal article" date="2020" name="mSystems">
        <title>Genome- and Community-Level Interaction Insights into Carbon Utilization and Element Cycling Functions of Hydrothermarchaeota in Hydrothermal Sediment.</title>
        <authorList>
            <person name="Zhou Z."/>
            <person name="Liu Y."/>
            <person name="Xu W."/>
            <person name="Pan J."/>
            <person name="Luo Z.H."/>
            <person name="Li M."/>
        </authorList>
    </citation>
    <scope>NUCLEOTIDE SEQUENCE [LARGE SCALE GENOMIC DNA]</scope>
    <source>
        <strain evidence="1">SpSt-853</strain>
    </source>
</reference>